<dbReference type="Proteomes" id="UP001164539">
    <property type="component" value="Chromosome 12"/>
</dbReference>
<name>A0ACC1X1D8_MELAZ</name>
<evidence type="ECO:0000313" key="2">
    <source>
        <dbReference type="Proteomes" id="UP001164539"/>
    </source>
</evidence>
<comment type="caution">
    <text evidence="1">The sequence shown here is derived from an EMBL/GenBank/DDBJ whole genome shotgun (WGS) entry which is preliminary data.</text>
</comment>
<dbReference type="EMBL" id="CM051405">
    <property type="protein sequence ID" value="KAJ4704494.1"/>
    <property type="molecule type" value="Genomic_DNA"/>
</dbReference>
<gene>
    <name evidence="1" type="ORF">OWV82_021396</name>
</gene>
<proteinExistence type="predicted"/>
<keyword evidence="2" id="KW-1185">Reference proteome</keyword>
<accession>A0ACC1X1D8</accession>
<sequence length="257" mass="28963">MIALKAVQTSSLTPAKHSFFNKRRFASTKSSFLSLCKSKDSESEESSPDGDTRKQELLARIAMLQAQKVRLTDYLDERSAYLTQFAEEANAEFDKVGEDALKGLDEASERIMGNIESQMQAFEQAAQENRVEIEENDNKLAEFEGQMVEDRNEGMFFKSLGRKKKPVDKAKAKEEMKKIKEVTKKNAGSETRRNIYLALIGLLVIGIADSFISSSDWRKVAVLGAILVPLVLQFLYEQRMPSETEGTGDKKTDQEKK</sequence>
<reference evidence="1 2" key="1">
    <citation type="journal article" date="2023" name="Science">
        <title>Complex scaffold remodeling in plant triterpene biosynthesis.</title>
        <authorList>
            <person name="De La Pena R."/>
            <person name="Hodgson H."/>
            <person name="Liu J.C."/>
            <person name="Stephenson M.J."/>
            <person name="Martin A.C."/>
            <person name="Owen C."/>
            <person name="Harkess A."/>
            <person name="Leebens-Mack J."/>
            <person name="Jimenez L.E."/>
            <person name="Osbourn A."/>
            <person name="Sattely E.S."/>
        </authorList>
    </citation>
    <scope>NUCLEOTIDE SEQUENCE [LARGE SCALE GENOMIC DNA]</scope>
    <source>
        <strain evidence="2">cv. JPN11</strain>
        <tissue evidence="1">Leaf</tissue>
    </source>
</reference>
<protein>
    <submittedName>
        <fullName evidence="1">8-amino-7-oxononanoate synthase</fullName>
    </submittedName>
</protein>
<evidence type="ECO:0000313" key="1">
    <source>
        <dbReference type="EMBL" id="KAJ4704494.1"/>
    </source>
</evidence>
<organism evidence="1 2">
    <name type="scientific">Melia azedarach</name>
    <name type="common">Chinaberry tree</name>
    <dbReference type="NCBI Taxonomy" id="155640"/>
    <lineage>
        <taxon>Eukaryota</taxon>
        <taxon>Viridiplantae</taxon>
        <taxon>Streptophyta</taxon>
        <taxon>Embryophyta</taxon>
        <taxon>Tracheophyta</taxon>
        <taxon>Spermatophyta</taxon>
        <taxon>Magnoliopsida</taxon>
        <taxon>eudicotyledons</taxon>
        <taxon>Gunneridae</taxon>
        <taxon>Pentapetalae</taxon>
        <taxon>rosids</taxon>
        <taxon>malvids</taxon>
        <taxon>Sapindales</taxon>
        <taxon>Meliaceae</taxon>
        <taxon>Melia</taxon>
    </lineage>
</organism>